<keyword evidence="22" id="KW-1185">Reference proteome</keyword>
<keyword evidence="12" id="KW-0378">Hydrolase</keyword>
<evidence type="ECO:0000256" key="10">
    <source>
        <dbReference type="ARBA" id="ARBA00022679"/>
    </source>
</evidence>
<dbReference type="GO" id="GO:0005980">
    <property type="term" value="P:glycogen catabolic process"/>
    <property type="evidence" value="ECO:0007669"/>
    <property type="project" value="InterPro"/>
</dbReference>
<evidence type="ECO:0000256" key="13">
    <source>
        <dbReference type="ARBA" id="ARBA00023056"/>
    </source>
</evidence>
<keyword evidence="13" id="KW-0320">Glycogen biosynthesis</keyword>
<evidence type="ECO:0000256" key="11">
    <source>
        <dbReference type="ARBA" id="ARBA00022729"/>
    </source>
</evidence>
<dbReference type="GO" id="GO:0004134">
    <property type="term" value="F:4-alpha-glucanotransferase activity"/>
    <property type="evidence" value="ECO:0007669"/>
    <property type="project" value="UniProtKB-EC"/>
</dbReference>
<protein>
    <recommendedName>
        <fullName evidence="7">Glycogen debranching enzyme</fullName>
        <ecNumber evidence="5">2.4.1.25</ecNumber>
        <ecNumber evidence="6">3.2.1.33</ecNumber>
    </recommendedName>
    <alternativeName>
        <fullName evidence="17">Glycogen debrancher</fullName>
    </alternativeName>
</protein>
<name>A0A9Q0N5J2_9DIPT</name>
<keyword evidence="15" id="KW-0326">Glycosidase</keyword>
<evidence type="ECO:0000256" key="1">
    <source>
        <dbReference type="ARBA" id="ARBA00000439"/>
    </source>
</evidence>
<dbReference type="EC" id="2.4.1.25" evidence="5"/>
<keyword evidence="10" id="KW-0808">Transferase</keyword>
<dbReference type="InterPro" id="IPR006421">
    <property type="entry name" value="Glycogen_debranch_met"/>
</dbReference>
<dbReference type="InterPro" id="IPR032788">
    <property type="entry name" value="AGL_central"/>
</dbReference>
<dbReference type="SUPFAM" id="SSF48208">
    <property type="entry name" value="Six-hairpin glycosidases"/>
    <property type="match status" value="1"/>
</dbReference>
<evidence type="ECO:0000256" key="8">
    <source>
        <dbReference type="ARBA" id="ARBA00022490"/>
    </source>
</evidence>
<sequence length="1311" mass="148807">MNWGMASICDIVLNHTANESEWIRDHPEASYSCFTCPYLRPAFLLDALLAEVTVETKAGNLEMVGVPQIVETEDHLQALKYQLHSVYLPKVKLWEFYQVDVDKYFKQFYQKMQNSPPPTADSRARNSTEITFSQDFEYRRLGCTIDFDDAYAKYNIFRPDVYDEDTRLRKCAASFRSKLEQFNENVRNEINEFLNYAVENCLASIRYERVLPHGPNVKGISLQYPLFSVYFTDGGMKGTSSLADIEEAMYTEKGKYFMAHNGWVMNADPLHDFAAKQSGRGNIYLKRELISWGDSIKLRFGEKPEDCPYLWNYMKEYVETTAKIFDGVRLDNCHSTPLHVAEYLLDCARQVNPELYVVAELFTNSDQTDNVFVNRLGITSLIREAQSAWDSHEEGRLVYRYGGAPVGAFYNSVERPLAPNIAHALFLDITHDNPCPIEKRSVFDLLPSAALVTMACCATGSTRGYDELVPHHIHVVNEERQYQEWGKSVDAKTGIIAAKRALNNLHGDLSKEGLNQVYVDQMDPNVVAVTRHSPDNHQTVILVAHTSFQNPEPDAGPTFVRPLVFEGDLEEIILEAELTHKCFSLTKFFSSSGKPFDRSYNFEKDSNYINGLTEYELKISEHIPLSQSSIFNRTAIKEENVTKLEFANLRPGSVVAIRVRPHSHVIPHFTKLDDLVKSFMSKQFESTKVNELKEIVSKLNLKDLNKAIYCCDAEERDAGNGGVYDIPGYGPLVYSGSQGFNSILSVIGPNNDLGHPLCCNLRDGNWMIDYIHERLNRYDGTIKLSKWIQDNTQSLKEIPRYLIPSYFDAIFTGIHDLLISQCHSVMSEFIKNGSGFEKYLAMGSVQFVAVSPSADLPKLSPKTSAPLPPARCSTISAGLPHFSTGYMRTWGRDTFIALRGLLILTGRYDEARYHILGFGSCLRHGLIPNLLDNGTTPRFNCRDAIWWWMHSIKQYVMEVPNGQNILNEQVSRIFPTDDSDHRNAGEVDQPLYEVMQEALNIHFQGLVFRERNAGRAIDEHMRDDGFNNQIGVNPTTGFVFGGNVLNCGTWMDKMGSSERAGNKGLPSTPRDGSAVELVGLQMAVLRFMESLGKNKVIPYQSVERNGKNGEKTTWTYEHWANLIGENFESHFFVSNQCTDLMVNKKGIYKDSLGASKEWADYQLRCNFPIAMVVAPELFDPNHAWQGLELAKKYLLGPLGMKTLDPEDFEYRGFYDNSNDSDDPHVSHGANYHQGPEWVWPIGFYLRARLIFAQKTNRLPETIAETWSILTKHLQEIQNSPWRGLAELTNENGSYCIDSCRTQAWSMATILE</sequence>
<evidence type="ECO:0000256" key="7">
    <source>
        <dbReference type="ARBA" id="ARBA00020723"/>
    </source>
</evidence>
<dbReference type="InterPro" id="IPR017853">
    <property type="entry name" value="GH"/>
</dbReference>
<reference evidence="21" key="1">
    <citation type="submission" date="2022-07" db="EMBL/GenBank/DDBJ databases">
        <authorList>
            <person name="Trinca V."/>
            <person name="Uliana J.V.C."/>
            <person name="Torres T.T."/>
            <person name="Ward R.J."/>
            <person name="Monesi N."/>
        </authorList>
    </citation>
    <scope>NUCLEOTIDE SEQUENCE</scope>
    <source>
        <strain evidence="21">HSMRA1968</strain>
        <tissue evidence="21">Whole embryos</tissue>
    </source>
</reference>
<dbReference type="Gene3D" id="3.20.20.80">
    <property type="entry name" value="Glycosidases"/>
    <property type="match status" value="1"/>
</dbReference>
<dbReference type="FunFam" id="3.20.20.80:FF:000206">
    <property type="entry name" value="Amylo-alpha-1, 6-glucosidase, 4-alpha-glucanotransferase b"/>
    <property type="match status" value="1"/>
</dbReference>
<dbReference type="Pfam" id="PF14701">
    <property type="entry name" value="hDGE_amylase"/>
    <property type="match status" value="1"/>
</dbReference>
<dbReference type="Pfam" id="PF14702">
    <property type="entry name" value="hGDE_central"/>
    <property type="match status" value="1"/>
</dbReference>
<organism evidence="21 22">
    <name type="scientific">Pseudolycoriella hygida</name>
    <dbReference type="NCBI Taxonomy" id="35572"/>
    <lineage>
        <taxon>Eukaryota</taxon>
        <taxon>Metazoa</taxon>
        <taxon>Ecdysozoa</taxon>
        <taxon>Arthropoda</taxon>
        <taxon>Hexapoda</taxon>
        <taxon>Insecta</taxon>
        <taxon>Pterygota</taxon>
        <taxon>Neoptera</taxon>
        <taxon>Endopterygota</taxon>
        <taxon>Diptera</taxon>
        <taxon>Nematocera</taxon>
        <taxon>Sciaroidea</taxon>
        <taxon>Sciaridae</taxon>
        <taxon>Pseudolycoriella</taxon>
    </lineage>
</organism>
<dbReference type="Pfam" id="PF06202">
    <property type="entry name" value="GDE_C"/>
    <property type="match status" value="1"/>
</dbReference>
<dbReference type="EMBL" id="WJQU01000002">
    <property type="protein sequence ID" value="KAJ6643943.1"/>
    <property type="molecule type" value="Genomic_DNA"/>
</dbReference>
<dbReference type="GO" id="GO:0004135">
    <property type="term" value="F:amylo-alpha-1,6-glucosidase activity"/>
    <property type="evidence" value="ECO:0007669"/>
    <property type="project" value="UniProtKB-EC"/>
</dbReference>
<comment type="function">
    <text evidence="3">Multifunctional enzyme acting as 1,4-alpha-D-glucan:1,4-alpha-D-glucan 4-alpha-D-glycosyltransferase and amylo-1,6-glucosidase in glycogen degradation.</text>
</comment>
<evidence type="ECO:0000256" key="5">
    <source>
        <dbReference type="ARBA" id="ARBA00012560"/>
    </source>
</evidence>
<feature type="domain" description="Glycogen debranching enzyme C-terminal" evidence="18">
    <location>
        <begin position="845"/>
        <end position="1311"/>
    </location>
</feature>
<keyword evidence="9" id="KW-0328">Glycosyltransferase</keyword>
<evidence type="ECO:0000256" key="17">
    <source>
        <dbReference type="ARBA" id="ARBA00031477"/>
    </source>
</evidence>
<evidence type="ECO:0000259" key="20">
    <source>
        <dbReference type="Pfam" id="PF14702"/>
    </source>
</evidence>
<dbReference type="InterPro" id="IPR008928">
    <property type="entry name" value="6-hairpin_glycosidase_sf"/>
</dbReference>
<dbReference type="InterPro" id="IPR012341">
    <property type="entry name" value="6hp_glycosidase-like_sf"/>
</dbReference>
<dbReference type="GO" id="GO:0005978">
    <property type="term" value="P:glycogen biosynthetic process"/>
    <property type="evidence" value="ECO:0007669"/>
    <property type="project" value="UniProtKB-KW"/>
</dbReference>
<accession>A0A9Q0N5J2</accession>
<comment type="catalytic activity">
    <reaction evidence="1">
        <text>Transfers a segment of a (1-&gt;4)-alpha-D-glucan to a new position in an acceptor, which may be glucose or a (1-&gt;4)-alpha-D-glucan.</text>
        <dbReference type="EC" id="2.4.1.25"/>
    </reaction>
</comment>
<comment type="similarity">
    <text evidence="16">Belongs to the glycogen debranching enzyme family.</text>
</comment>
<dbReference type="Proteomes" id="UP001151699">
    <property type="component" value="Chromosome B"/>
</dbReference>
<dbReference type="FunFam" id="1.50.10.10:FF:000039">
    <property type="entry name" value="Glycogen debranching enzyme Gdb1, putative"/>
    <property type="match status" value="1"/>
</dbReference>
<evidence type="ECO:0000256" key="3">
    <source>
        <dbReference type="ARBA" id="ARBA00003530"/>
    </source>
</evidence>
<evidence type="ECO:0000256" key="2">
    <source>
        <dbReference type="ARBA" id="ARBA00000927"/>
    </source>
</evidence>
<evidence type="ECO:0000256" key="4">
    <source>
        <dbReference type="ARBA" id="ARBA00004496"/>
    </source>
</evidence>
<dbReference type="InterPro" id="IPR032792">
    <property type="entry name" value="AGL_glucanoTrfase"/>
</dbReference>
<comment type="subcellular location">
    <subcellularLocation>
        <location evidence="4">Cytoplasm</location>
    </subcellularLocation>
</comment>
<gene>
    <name evidence="21" type="primary">AGL_1</name>
    <name evidence="21" type="ORF">Bhyg_08908</name>
</gene>
<dbReference type="NCBIfam" id="TIGR01531">
    <property type="entry name" value="glyc_debranch"/>
    <property type="match status" value="1"/>
</dbReference>
<proteinExistence type="inferred from homology"/>
<comment type="catalytic activity">
    <reaction evidence="2">
        <text>Hydrolysis of (1-&gt;6)-alpha-D-glucosidic branch linkages in glycogen phosphorylase limit dextrin.</text>
        <dbReference type="EC" id="3.2.1.33"/>
    </reaction>
</comment>
<dbReference type="InterPro" id="IPR010401">
    <property type="entry name" value="AGL/Gdb1"/>
</dbReference>
<evidence type="ECO:0000313" key="21">
    <source>
        <dbReference type="EMBL" id="KAJ6643943.1"/>
    </source>
</evidence>
<evidence type="ECO:0000256" key="6">
    <source>
        <dbReference type="ARBA" id="ARBA00012778"/>
    </source>
</evidence>
<dbReference type="EC" id="3.2.1.33" evidence="6"/>
<evidence type="ECO:0000256" key="16">
    <source>
        <dbReference type="ARBA" id="ARBA00025780"/>
    </source>
</evidence>
<dbReference type="PANTHER" id="PTHR10569:SF2">
    <property type="entry name" value="GLYCOGEN DEBRANCHING ENZYME"/>
    <property type="match status" value="1"/>
</dbReference>
<feature type="domain" description="Glycogen debranching enzyme central" evidence="20">
    <location>
        <begin position="494"/>
        <end position="775"/>
    </location>
</feature>
<dbReference type="SUPFAM" id="SSF51445">
    <property type="entry name" value="(Trans)glycosidases"/>
    <property type="match status" value="2"/>
</dbReference>
<evidence type="ECO:0000256" key="14">
    <source>
        <dbReference type="ARBA" id="ARBA00023268"/>
    </source>
</evidence>
<comment type="caution">
    <text evidence="21">The sequence shown here is derived from an EMBL/GenBank/DDBJ whole genome shotgun (WGS) entry which is preliminary data.</text>
</comment>
<keyword evidence="14" id="KW-0511">Multifunctional enzyme</keyword>
<keyword evidence="11" id="KW-0732">Signal</keyword>
<evidence type="ECO:0000256" key="15">
    <source>
        <dbReference type="ARBA" id="ARBA00023295"/>
    </source>
</evidence>
<evidence type="ECO:0000313" key="22">
    <source>
        <dbReference type="Proteomes" id="UP001151699"/>
    </source>
</evidence>
<dbReference type="OrthoDB" id="10248904at2759"/>
<dbReference type="PANTHER" id="PTHR10569">
    <property type="entry name" value="GLYCOGEN DEBRANCHING ENZYME"/>
    <property type="match status" value="1"/>
</dbReference>
<evidence type="ECO:0000256" key="12">
    <source>
        <dbReference type="ARBA" id="ARBA00022801"/>
    </source>
</evidence>
<evidence type="ECO:0000256" key="9">
    <source>
        <dbReference type="ARBA" id="ARBA00022676"/>
    </source>
</evidence>
<dbReference type="InterPro" id="IPR032790">
    <property type="entry name" value="GDE_C"/>
</dbReference>
<keyword evidence="8" id="KW-0963">Cytoplasm</keyword>
<dbReference type="GO" id="GO:0005737">
    <property type="term" value="C:cytoplasm"/>
    <property type="evidence" value="ECO:0007669"/>
    <property type="project" value="UniProtKB-SubCell"/>
</dbReference>
<evidence type="ECO:0000259" key="19">
    <source>
        <dbReference type="Pfam" id="PF14701"/>
    </source>
</evidence>
<dbReference type="Gene3D" id="1.50.10.10">
    <property type="match status" value="1"/>
</dbReference>
<evidence type="ECO:0000259" key="18">
    <source>
        <dbReference type="Pfam" id="PF06202"/>
    </source>
</evidence>
<feature type="domain" description="Glycogen debranching enzyme glucanotransferase" evidence="19">
    <location>
        <begin position="2"/>
        <end position="356"/>
    </location>
</feature>